<dbReference type="RefSeq" id="WP_257922290.1">
    <property type="nucleotide sequence ID" value="NZ_JAMXQV010000012.1"/>
</dbReference>
<dbReference type="Gene3D" id="3.40.50.150">
    <property type="entry name" value="Vaccinia Virus protein VP39"/>
    <property type="match status" value="1"/>
</dbReference>
<reference evidence="4" key="1">
    <citation type="submission" date="2022-06" db="EMBL/GenBank/DDBJ databases">
        <title>Amycolatopsis iheyaensis sp. nov., a new species of the genus Amycolatopsis isolated from soil in Iheya island, Japan.</title>
        <authorList>
            <person name="Ngamcharungchit C."/>
            <person name="Kanto H."/>
            <person name="Take A."/>
            <person name="Intra B."/>
            <person name="Matsumoto A."/>
            <person name="Panbangred W."/>
            <person name="Inahashi Y."/>
        </authorList>
    </citation>
    <scope>NUCLEOTIDE SEQUENCE</scope>
    <source>
        <strain evidence="4">OK19-0408</strain>
    </source>
</reference>
<proteinExistence type="predicted"/>
<dbReference type="GO" id="GO:0032259">
    <property type="term" value="P:methylation"/>
    <property type="evidence" value="ECO:0007669"/>
    <property type="project" value="UniProtKB-KW"/>
</dbReference>
<feature type="domain" description="Methyltransferase" evidence="3">
    <location>
        <begin position="45"/>
        <end position="136"/>
    </location>
</feature>
<dbReference type="Pfam" id="PF13649">
    <property type="entry name" value="Methyltransf_25"/>
    <property type="match status" value="1"/>
</dbReference>
<dbReference type="CDD" id="cd02440">
    <property type="entry name" value="AdoMet_MTases"/>
    <property type="match status" value="1"/>
</dbReference>
<evidence type="ECO:0000259" key="3">
    <source>
        <dbReference type="Pfam" id="PF13649"/>
    </source>
</evidence>
<keyword evidence="5" id="KW-1185">Reference proteome</keyword>
<name>A0A9X2SKE7_9PSEU</name>
<dbReference type="Proteomes" id="UP001144096">
    <property type="component" value="Unassembled WGS sequence"/>
</dbReference>
<dbReference type="AlphaFoldDB" id="A0A9X2SKE7"/>
<evidence type="ECO:0000313" key="5">
    <source>
        <dbReference type="Proteomes" id="UP001144096"/>
    </source>
</evidence>
<organism evidence="4 5">
    <name type="scientific">Amycolatopsis iheyensis</name>
    <dbReference type="NCBI Taxonomy" id="2945988"/>
    <lineage>
        <taxon>Bacteria</taxon>
        <taxon>Bacillati</taxon>
        <taxon>Actinomycetota</taxon>
        <taxon>Actinomycetes</taxon>
        <taxon>Pseudonocardiales</taxon>
        <taxon>Pseudonocardiaceae</taxon>
        <taxon>Amycolatopsis</taxon>
    </lineage>
</organism>
<accession>A0A9X2SKE7</accession>
<dbReference type="GO" id="GO:0008168">
    <property type="term" value="F:methyltransferase activity"/>
    <property type="evidence" value="ECO:0007669"/>
    <property type="project" value="UniProtKB-KW"/>
</dbReference>
<evidence type="ECO:0000313" key="4">
    <source>
        <dbReference type="EMBL" id="MCR6485707.1"/>
    </source>
</evidence>
<dbReference type="SUPFAM" id="SSF53335">
    <property type="entry name" value="S-adenosyl-L-methionine-dependent methyltransferases"/>
    <property type="match status" value="1"/>
</dbReference>
<keyword evidence="1 4" id="KW-0489">Methyltransferase</keyword>
<evidence type="ECO:0000256" key="2">
    <source>
        <dbReference type="ARBA" id="ARBA00022679"/>
    </source>
</evidence>
<dbReference type="InterPro" id="IPR029063">
    <property type="entry name" value="SAM-dependent_MTases_sf"/>
</dbReference>
<gene>
    <name evidence="4" type="ORF">M8542_23055</name>
</gene>
<dbReference type="PANTHER" id="PTHR43861:SF1">
    <property type="entry name" value="TRANS-ACONITATE 2-METHYLTRANSFERASE"/>
    <property type="match status" value="1"/>
</dbReference>
<dbReference type="PANTHER" id="PTHR43861">
    <property type="entry name" value="TRANS-ACONITATE 2-METHYLTRANSFERASE-RELATED"/>
    <property type="match status" value="1"/>
</dbReference>
<comment type="caution">
    <text evidence="4">The sequence shown here is derived from an EMBL/GenBank/DDBJ whole genome shotgun (WGS) entry which is preliminary data.</text>
</comment>
<dbReference type="EMBL" id="JAMXQV010000012">
    <property type="protein sequence ID" value="MCR6485707.1"/>
    <property type="molecule type" value="Genomic_DNA"/>
</dbReference>
<sequence length="209" mass="22242">MTGPETAAEVFDALGTDYEHAFRTATAQRDAITDLLAALPPRAGVLDLGAGTGRPTAELLAGAGHDVTGYDVAPKMVEIARAQVPAARFELGDMRELTFDAGSWDAITVFFSMLQLPRADQETMIGRFAQWLKPGGRLVFATVPADVDGVDIVFMGHPVRASSFTAEAVAGLLRAAGLEIVREELAEFVPDHPGATPEPHVYLTARKPS</sequence>
<evidence type="ECO:0000256" key="1">
    <source>
        <dbReference type="ARBA" id="ARBA00022603"/>
    </source>
</evidence>
<keyword evidence="2" id="KW-0808">Transferase</keyword>
<protein>
    <submittedName>
        <fullName evidence="4">Class I SAM-dependent methyltransferase</fullName>
    </submittedName>
</protein>
<dbReference type="InterPro" id="IPR041698">
    <property type="entry name" value="Methyltransf_25"/>
</dbReference>